<accession>A0ABM1N9U8</accession>
<dbReference type="Gene3D" id="4.10.60.10">
    <property type="entry name" value="Zinc finger, CCHC-type"/>
    <property type="match status" value="1"/>
</dbReference>
<feature type="domain" description="DWNN" evidence="1">
    <location>
        <begin position="1"/>
        <end position="39"/>
    </location>
</feature>
<dbReference type="Proteomes" id="UP000695000">
    <property type="component" value="Unplaced"/>
</dbReference>
<evidence type="ECO:0000313" key="2">
    <source>
        <dbReference type="Proteomes" id="UP000695000"/>
    </source>
</evidence>
<keyword evidence="2" id="KW-1185">Reference proteome</keyword>
<protein>
    <submittedName>
        <fullName evidence="3">GATA zinc finger domain-containing protein 14-like</fullName>
    </submittedName>
</protein>
<name>A0ABM1N9U8_NICVS</name>
<sequence length="435" mass="51150">MGSIMDYEFQIINSNSGEVYEDDKTMIMKNVAVHIARRPLLIGKTRKKIWKSQKDQIMEYSIKDVEDHLDKLKAPKSRGKVPEIYTCSKCYRKGHWVQDCLLEKRVKVSSGIPRDAMIPVEGPEVKGAMLTPWGTYAISKAQLDCYTNKEAAIQQYQIPIICNRFDGSEHKDCSNKHIFEDCNTRNIDFINLNSLKYVKINRNSLQTVDDNKENIDINNPHSLKYVKTEKLCESNTENIDCSNPYSLKYVKTEKLCESNTENIDWRNSYSLKYVKTEKLCESNTENIDWSNPYRLQNVRANGFDDNKENIDINNPHSLKYVKTEKLYESNTENVDCSNPHRLQNVKVNTFEDSYQENLYYSNPHWLHNVKVNTFEDSYKENLHCSDPHRLQYVMANIYDDNNNKENMDFNNPQRLEYVKKMKGYSKVRCRRTKMY</sequence>
<dbReference type="PROSITE" id="PS51282">
    <property type="entry name" value="DWNN"/>
    <property type="match status" value="1"/>
</dbReference>
<proteinExistence type="predicted"/>
<dbReference type="RefSeq" id="XP_017783598.1">
    <property type="nucleotide sequence ID" value="XM_017928109.1"/>
</dbReference>
<dbReference type="InterPro" id="IPR014891">
    <property type="entry name" value="DWNN_domain"/>
</dbReference>
<gene>
    <name evidence="3" type="primary">LOC108567569</name>
</gene>
<evidence type="ECO:0000313" key="3">
    <source>
        <dbReference type="RefSeq" id="XP_017783598.1"/>
    </source>
</evidence>
<organism evidence="2 3">
    <name type="scientific">Nicrophorus vespilloides</name>
    <name type="common">Boreal carrion beetle</name>
    <dbReference type="NCBI Taxonomy" id="110193"/>
    <lineage>
        <taxon>Eukaryota</taxon>
        <taxon>Metazoa</taxon>
        <taxon>Ecdysozoa</taxon>
        <taxon>Arthropoda</taxon>
        <taxon>Hexapoda</taxon>
        <taxon>Insecta</taxon>
        <taxon>Pterygota</taxon>
        <taxon>Neoptera</taxon>
        <taxon>Endopterygota</taxon>
        <taxon>Coleoptera</taxon>
        <taxon>Polyphaga</taxon>
        <taxon>Staphyliniformia</taxon>
        <taxon>Silphidae</taxon>
        <taxon>Nicrophorinae</taxon>
        <taxon>Nicrophorus</taxon>
    </lineage>
</organism>
<evidence type="ECO:0000259" key="1">
    <source>
        <dbReference type="PROSITE" id="PS51282"/>
    </source>
</evidence>
<reference evidence="3" key="1">
    <citation type="submission" date="2025-08" db="UniProtKB">
        <authorList>
            <consortium name="RefSeq"/>
        </authorList>
    </citation>
    <scope>IDENTIFICATION</scope>
    <source>
        <tissue evidence="3">Whole Larva</tissue>
    </source>
</reference>
<dbReference type="GeneID" id="108567569"/>